<evidence type="ECO:0000256" key="1">
    <source>
        <dbReference type="SAM" id="MobiDB-lite"/>
    </source>
</evidence>
<organism evidence="2 3">
    <name type="scientific">Achromobacter xylosoxidans (strain A8)</name>
    <dbReference type="NCBI Taxonomy" id="762376"/>
    <lineage>
        <taxon>Bacteria</taxon>
        <taxon>Pseudomonadati</taxon>
        <taxon>Pseudomonadota</taxon>
        <taxon>Betaproteobacteria</taxon>
        <taxon>Burkholderiales</taxon>
        <taxon>Alcaligenaceae</taxon>
        <taxon>Achromobacter</taxon>
    </lineage>
</organism>
<dbReference type="KEGG" id="axy:AXYL_02052"/>
<reference evidence="2 3" key="1">
    <citation type="journal article" date="2011" name="J. Bacteriol.">
        <title>Complete genome sequence of the haloaromatic acid-degrading bacterium Achromobacter xylosoxidans A8.</title>
        <authorList>
            <person name="Strnad H."/>
            <person name="Ridl J."/>
            <person name="Paces J."/>
            <person name="Kolar M."/>
            <person name="Vlcek C."/>
            <person name="Paces V."/>
        </authorList>
    </citation>
    <scope>NUCLEOTIDE SEQUENCE [LARGE SCALE GENOMIC DNA]</scope>
    <source>
        <strain evidence="2 3">A8</strain>
    </source>
</reference>
<evidence type="ECO:0000313" key="3">
    <source>
        <dbReference type="Proteomes" id="UP000006876"/>
    </source>
</evidence>
<proteinExistence type="predicted"/>
<feature type="region of interest" description="Disordered" evidence="1">
    <location>
        <begin position="162"/>
        <end position="215"/>
    </location>
</feature>
<feature type="compositionally biased region" description="Basic and acidic residues" evidence="1">
    <location>
        <begin position="191"/>
        <end position="213"/>
    </location>
</feature>
<dbReference type="EMBL" id="CP002287">
    <property type="protein sequence ID" value="ADP15381.1"/>
    <property type="molecule type" value="Genomic_DNA"/>
</dbReference>
<accession>E3HGP5</accession>
<dbReference type="Proteomes" id="UP000006876">
    <property type="component" value="Chromosome"/>
</dbReference>
<dbReference type="HOGENOM" id="CLU_1154419_0_0_4"/>
<evidence type="ECO:0000313" key="2">
    <source>
        <dbReference type="EMBL" id="ADP15381.1"/>
    </source>
</evidence>
<protein>
    <submittedName>
        <fullName evidence="2">Uncharacterized protein</fullName>
    </submittedName>
</protein>
<sequence length="240" mass="26543">MPSVRDGSSVELIAQLGLSLQSVISDGADRLDAPTGSVGVLVSAWCHGYARHFINCPNNMLHLRSHFKRQHYPAGATKLVMRQIVECGKRRGEGWCQVLFPYPDEVDVFMPIGCLLECEDLLVELNYDSLAAFLRPGSLEMEDFKSMITRLACLSFPKPIRRNDGDDRSNGLNPRRSVGAAHGGIGARGRGKNERQRPDCANETRKRERKSNDEVSGQLLNFHEFSAVVPRHITAAEGAA</sequence>
<dbReference type="STRING" id="762376.AXYL_02052"/>
<dbReference type="AlphaFoldDB" id="E3HGP5"/>
<gene>
    <name evidence="2" type="ordered locus">AXYL_02052</name>
</gene>
<name>E3HGP5_ACHXA</name>